<proteinExistence type="predicted"/>
<accession>A0A133KD69</accession>
<dbReference type="AlphaFoldDB" id="A0A133KD69"/>
<dbReference type="OrthoDB" id="9811971at2"/>
<dbReference type="STRING" id="33036.HMPREF3200_01309"/>
<dbReference type="Proteomes" id="UP000070383">
    <property type="component" value="Unassembled WGS sequence"/>
</dbReference>
<comment type="caution">
    <text evidence="1">The sequence shown here is derived from an EMBL/GenBank/DDBJ whole genome shotgun (WGS) entry which is preliminary data.</text>
</comment>
<reference evidence="2" key="1">
    <citation type="submission" date="2016-01" db="EMBL/GenBank/DDBJ databases">
        <authorList>
            <person name="Mitreva M."/>
            <person name="Pepin K.H."/>
            <person name="Mihindukulasuriya K.A."/>
            <person name="Fulton R."/>
            <person name="Fronick C."/>
            <person name="O'Laughlin M."/>
            <person name="Miner T."/>
            <person name="Herter B."/>
            <person name="Rosa B.A."/>
            <person name="Cordes M."/>
            <person name="Tomlinson C."/>
            <person name="Wollam A."/>
            <person name="Palsikar V.B."/>
            <person name="Mardis E.R."/>
            <person name="Wilson R.K."/>
        </authorList>
    </citation>
    <scope>NUCLEOTIDE SEQUENCE [LARGE SCALE GENOMIC DNA]</scope>
    <source>
        <strain evidence="2">MJR8151</strain>
    </source>
</reference>
<dbReference type="Pfam" id="PF06949">
    <property type="entry name" value="DUF1292"/>
    <property type="match status" value="1"/>
</dbReference>
<protein>
    <recommendedName>
        <fullName evidence="3">DUF1292 domain-containing protein</fullName>
    </recommendedName>
</protein>
<organism evidence="1 2">
    <name type="scientific">Anaerococcus tetradius</name>
    <dbReference type="NCBI Taxonomy" id="33036"/>
    <lineage>
        <taxon>Bacteria</taxon>
        <taxon>Bacillati</taxon>
        <taxon>Bacillota</taxon>
        <taxon>Tissierellia</taxon>
        <taxon>Tissierellales</taxon>
        <taxon>Peptoniphilaceae</taxon>
        <taxon>Anaerococcus</taxon>
    </lineage>
</organism>
<evidence type="ECO:0000313" key="2">
    <source>
        <dbReference type="Proteomes" id="UP000070383"/>
    </source>
</evidence>
<dbReference type="PATRIC" id="fig|33036.3.peg.1297"/>
<keyword evidence="2" id="KW-1185">Reference proteome</keyword>
<dbReference type="InterPro" id="IPR009711">
    <property type="entry name" value="UPF0473"/>
</dbReference>
<sequence>MDKIILLDEENNEVEFEILDTFGVDEANYAALKQKGDDLILIVEVIENNGDVEFRTIEDEDLLDEIIGIYEEMKEDLDEY</sequence>
<evidence type="ECO:0008006" key="3">
    <source>
        <dbReference type="Google" id="ProtNLM"/>
    </source>
</evidence>
<evidence type="ECO:0000313" key="1">
    <source>
        <dbReference type="EMBL" id="KWZ77489.1"/>
    </source>
</evidence>
<gene>
    <name evidence="1" type="ORF">HMPREF3200_01309</name>
</gene>
<dbReference type="RefSeq" id="WP_060929576.1">
    <property type="nucleotide sequence ID" value="NZ_CAMPUE010000001.1"/>
</dbReference>
<name>A0A133KD69_9FIRM</name>
<dbReference type="EMBL" id="LRPM01000048">
    <property type="protein sequence ID" value="KWZ77489.1"/>
    <property type="molecule type" value="Genomic_DNA"/>
</dbReference>